<proteinExistence type="predicted"/>
<reference evidence="2 3" key="1">
    <citation type="journal article" date="2019" name="PLoS Pathog.">
        <title>Genome sequence of the bovine parasite Schistosoma bovis Tanzania.</title>
        <authorList>
            <person name="Oey H."/>
            <person name="Zakrzewski M."/>
            <person name="Gobert G."/>
            <person name="Gravermann K."/>
            <person name="Stoye J."/>
            <person name="Jones M."/>
            <person name="Mcmanus D."/>
            <person name="Krause L."/>
        </authorList>
    </citation>
    <scope>NUCLEOTIDE SEQUENCE [LARGE SCALE GENOMIC DNA]</scope>
    <source>
        <strain evidence="2 3">TAN1997</strain>
    </source>
</reference>
<accession>A0A430Q138</accession>
<name>A0A430Q138_SCHBO</name>
<keyword evidence="1" id="KW-0472">Membrane</keyword>
<comment type="caution">
    <text evidence="2">The sequence shown here is derived from an EMBL/GenBank/DDBJ whole genome shotgun (WGS) entry which is preliminary data.</text>
</comment>
<keyword evidence="1" id="KW-1133">Transmembrane helix</keyword>
<dbReference type="EMBL" id="QMKO01003404">
    <property type="protein sequence ID" value="RTG81387.1"/>
    <property type="molecule type" value="Genomic_DNA"/>
</dbReference>
<dbReference type="Proteomes" id="UP000290809">
    <property type="component" value="Unassembled WGS sequence"/>
</dbReference>
<evidence type="ECO:0000313" key="2">
    <source>
        <dbReference type="EMBL" id="RTG81387.1"/>
    </source>
</evidence>
<sequence>FLAPLFCFGYCFYAVFSFIYLFVSYWIFLIIATIVYLFINTLQKNRITTLFLIFVNYFTDLCGYDVYSLVFIYFLAKLSPIIFLH</sequence>
<keyword evidence="3" id="KW-1185">Reference proteome</keyword>
<gene>
    <name evidence="2" type="ORF">DC041_0010390</name>
</gene>
<evidence type="ECO:0000256" key="1">
    <source>
        <dbReference type="SAM" id="Phobius"/>
    </source>
</evidence>
<feature type="transmembrane region" description="Helical" evidence="1">
    <location>
        <begin position="51"/>
        <end position="76"/>
    </location>
</feature>
<keyword evidence="1" id="KW-0812">Transmembrane</keyword>
<feature type="non-terminal residue" evidence="2">
    <location>
        <position position="1"/>
    </location>
</feature>
<protein>
    <submittedName>
        <fullName evidence="2">Uncharacterized protein</fullName>
    </submittedName>
</protein>
<evidence type="ECO:0000313" key="3">
    <source>
        <dbReference type="Proteomes" id="UP000290809"/>
    </source>
</evidence>
<dbReference type="AlphaFoldDB" id="A0A430Q138"/>
<feature type="transmembrane region" description="Helical" evidence="1">
    <location>
        <begin position="12"/>
        <end position="39"/>
    </location>
</feature>
<organism evidence="2 3">
    <name type="scientific">Schistosoma bovis</name>
    <name type="common">Blood fluke</name>
    <dbReference type="NCBI Taxonomy" id="6184"/>
    <lineage>
        <taxon>Eukaryota</taxon>
        <taxon>Metazoa</taxon>
        <taxon>Spiralia</taxon>
        <taxon>Lophotrochozoa</taxon>
        <taxon>Platyhelminthes</taxon>
        <taxon>Trematoda</taxon>
        <taxon>Digenea</taxon>
        <taxon>Strigeidida</taxon>
        <taxon>Schistosomatoidea</taxon>
        <taxon>Schistosomatidae</taxon>
        <taxon>Schistosoma</taxon>
    </lineage>
</organism>